<accession>A0A699J3X5</accession>
<gene>
    <name evidence="1" type="ORF">Tci_580469</name>
</gene>
<dbReference type="AlphaFoldDB" id="A0A699J3X5"/>
<comment type="caution">
    <text evidence="1">The sequence shown here is derived from an EMBL/GenBank/DDBJ whole genome shotgun (WGS) entry which is preliminary data.</text>
</comment>
<feature type="non-terminal residue" evidence="1">
    <location>
        <position position="1"/>
    </location>
</feature>
<sequence length="88" mass="9863">VSHNNTKQTTIFYKLQEENENVGINGDAIYGKLVLAECYSSDIIWMLGNVDEGDYLKKAAKKVNQGTSGAASPMYKFDMILYAFDCRI</sequence>
<proteinExistence type="predicted"/>
<name>A0A699J3X5_TANCI</name>
<dbReference type="EMBL" id="BKCJ010366601">
    <property type="protein sequence ID" value="GFA08497.1"/>
    <property type="molecule type" value="Genomic_DNA"/>
</dbReference>
<organism evidence="1">
    <name type="scientific">Tanacetum cinerariifolium</name>
    <name type="common">Dalmatian daisy</name>
    <name type="synonym">Chrysanthemum cinerariifolium</name>
    <dbReference type="NCBI Taxonomy" id="118510"/>
    <lineage>
        <taxon>Eukaryota</taxon>
        <taxon>Viridiplantae</taxon>
        <taxon>Streptophyta</taxon>
        <taxon>Embryophyta</taxon>
        <taxon>Tracheophyta</taxon>
        <taxon>Spermatophyta</taxon>
        <taxon>Magnoliopsida</taxon>
        <taxon>eudicotyledons</taxon>
        <taxon>Gunneridae</taxon>
        <taxon>Pentapetalae</taxon>
        <taxon>asterids</taxon>
        <taxon>campanulids</taxon>
        <taxon>Asterales</taxon>
        <taxon>Asteraceae</taxon>
        <taxon>Asteroideae</taxon>
        <taxon>Anthemideae</taxon>
        <taxon>Anthemidinae</taxon>
        <taxon>Tanacetum</taxon>
    </lineage>
</organism>
<reference evidence="1" key="1">
    <citation type="journal article" date="2019" name="Sci. Rep.">
        <title>Draft genome of Tanacetum cinerariifolium, the natural source of mosquito coil.</title>
        <authorList>
            <person name="Yamashiro T."/>
            <person name="Shiraishi A."/>
            <person name="Satake H."/>
            <person name="Nakayama K."/>
        </authorList>
    </citation>
    <scope>NUCLEOTIDE SEQUENCE</scope>
</reference>
<protein>
    <submittedName>
        <fullName evidence="1">Uncharacterized protein</fullName>
    </submittedName>
</protein>
<evidence type="ECO:0000313" key="1">
    <source>
        <dbReference type="EMBL" id="GFA08497.1"/>
    </source>
</evidence>